<protein>
    <submittedName>
        <fullName evidence="10">TonB-dependent receptor</fullName>
    </submittedName>
</protein>
<evidence type="ECO:0000313" key="10">
    <source>
        <dbReference type="EMBL" id="TYB78167.1"/>
    </source>
</evidence>
<gene>
    <name evidence="10" type="ORF">ES676_02855</name>
</gene>
<dbReference type="NCBIfam" id="TIGR04057">
    <property type="entry name" value="SusC_RagA_signa"/>
    <property type="match status" value="1"/>
</dbReference>
<comment type="subcellular location">
    <subcellularLocation>
        <location evidence="1 7">Cell outer membrane</location>
        <topology evidence="1 7">Multi-pass membrane protein</topology>
    </subcellularLocation>
</comment>
<comment type="caution">
    <text evidence="10">The sequence shown here is derived from an EMBL/GenBank/DDBJ whole genome shotgun (WGS) entry which is preliminary data.</text>
</comment>
<feature type="chain" id="PRO_5034833213" evidence="8">
    <location>
        <begin position="38"/>
        <end position="1165"/>
    </location>
</feature>
<dbReference type="InterPro" id="IPR008969">
    <property type="entry name" value="CarboxyPept-like_regulatory"/>
</dbReference>
<evidence type="ECO:0000256" key="2">
    <source>
        <dbReference type="ARBA" id="ARBA00022448"/>
    </source>
</evidence>
<evidence type="ECO:0000256" key="6">
    <source>
        <dbReference type="ARBA" id="ARBA00023237"/>
    </source>
</evidence>
<dbReference type="Gene3D" id="2.170.130.10">
    <property type="entry name" value="TonB-dependent receptor, plug domain"/>
    <property type="match status" value="1"/>
</dbReference>
<keyword evidence="3 7" id="KW-1134">Transmembrane beta strand</keyword>
<name>A0A8H2QKE7_9FLAO</name>
<organism evidence="10 11">
    <name type="scientific">Bizionia saleffrena</name>
    <dbReference type="NCBI Taxonomy" id="291189"/>
    <lineage>
        <taxon>Bacteria</taxon>
        <taxon>Pseudomonadati</taxon>
        <taxon>Bacteroidota</taxon>
        <taxon>Flavobacteriia</taxon>
        <taxon>Flavobacteriales</taxon>
        <taxon>Flavobacteriaceae</taxon>
        <taxon>Bizionia</taxon>
    </lineage>
</organism>
<comment type="similarity">
    <text evidence="7">Belongs to the TonB-dependent receptor family.</text>
</comment>
<dbReference type="AlphaFoldDB" id="A0A8H2QKE7"/>
<evidence type="ECO:0000256" key="4">
    <source>
        <dbReference type="ARBA" id="ARBA00022692"/>
    </source>
</evidence>
<sequence length="1165" mass="129200">MKKQRIKNVISCILNQSHLKMKFTLLFLFLSLAQVSAYNSYGQNNKVTLSENQVTLSQVLQQIENQTDFLFFYNSKELDSNQKVSLNVDNLQIVDVLSQFLNDLNISYHILGNQIVLKKSDPETAINVLIKKQQLEVTGTIIDATGMPMVGVTVILEGTNKGTISDFYGKYKVAIDAPGQVLVFSSLGYKTERVIIGEDLTIDLEMDEDLSQLDEVVIIGYGQQKKENVTGAVSTIDTKQVVQAATGSVGFDRALGGLVKGVQVSQSSGRPGSPVNLNIRGITSPLSSGSNQPLIVIDGFPFNSDNTNLGAANPLLTLNPNDIKSFNVLKDVAATSIYGSRGANGVIIIETNKGKRNQDAKVNLSYSTTLAQPINTVDVLNAKEYRQFYDTLISNTVSAMNAGQMDPFFAFDLANIGNVDIDFNTFQVSYDGLRDDYFGAADTDWSNEVFRSLAITKQANIGVSGGSDKSNYSLSLAFIDQEGLTRQDGIKQYTFASSLDTDVNTYIKIGGALNFSHSNTKSGEEDVFGQYTVNSSIARARPDLPVYDDNGELLGQADFANGFQTYEPNPLMRLQNKTNNKGYNFIGNTYLEVEPIKDLKIKADINAAIFYADNSSFIPKVAQTDFVIFPNQSLLSETQTLSSNLTTNLTADYAFNFSDHHFTVLAGAAWERRNSDYSSMFYVGFPDDDFLINGSSAESIGAYTDYRVETGLNSLLSRVTYRYSNLYNATINWRRDASSKFGPQNKSANFPSLSLGWNMMNENFLMDVEAINTLKLRLSAGRVGSTNLPDYAYELFLESNSDDIYNGNSAVVPSDDFPNKGVAWEETSEYNVGLDYEFFNSRLRGGIDVYNRKTEGALVNTPIPYELGGLRYTSNFIDIENKGVEVSLGGDIVRNDNFTWSANVNWSLNRNKLVKLQGSNINQFLLDYFIEGEPVGTIKGYKVVKIFQSQDEVDALNAASPEGLYDQMSTSAGDYMYEDLNGDGEISIEDRTVIGTIQPDFFGGISNTFTYKNFSMTALMQYSVGGERTWDNIPFGSLNLLGENKYSEYGLNTWTPDNPEARYARALYFDPSQSSRTSDKYLYDTSYLRLKSVQLRYAFDKTVLNKLGFDHASIVLSATNLFTWTKWPGMDPETFSERSDIASQTNSEDPYPLSKSFSLGVQLQF</sequence>
<keyword evidence="11" id="KW-1185">Reference proteome</keyword>
<dbReference type="Pfam" id="PF13715">
    <property type="entry name" value="CarbopepD_reg_2"/>
    <property type="match status" value="1"/>
</dbReference>
<accession>A0A8H2QKE7</accession>
<dbReference type="EMBL" id="VSKM01000002">
    <property type="protein sequence ID" value="TYB78167.1"/>
    <property type="molecule type" value="Genomic_DNA"/>
</dbReference>
<dbReference type="PROSITE" id="PS52016">
    <property type="entry name" value="TONB_DEPENDENT_REC_3"/>
    <property type="match status" value="1"/>
</dbReference>
<keyword evidence="2 7" id="KW-0813">Transport</keyword>
<dbReference type="InterPro" id="IPR023996">
    <property type="entry name" value="TonB-dep_OMP_SusC/RagA"/>
</dbReference>
<keyword evidence="10" id="KW-0675">Receptor</keyword>
<feature type="signal peptide" evidence="8">
    <location>
        <begin position="1"/>
        <end position="37"/>
    </location>
</feature>
<evidence type="ECO:0000256" key="3">
    <source>
        <dbReference type="ARBA" id="ARBA00022452"/>
    </source>
</evidence>
<dbReference type="Proteomes" id="UP000323324">
    <property type="component" value="Unassembled WGS sequence"/>
</dbReference>
<proteinExistence type="inferred from homology"/>
<keyword evidence="4 7" id="KW-0812">Transmembrane</keyword>
<evidence type="ECO:0000313" key="11">
    <source>
        <dbReference type="Proteomes" id="UP000323324"/>
    </source>
</evidence>
<dbReference type="InterPro" id="IPR036942">
    <property type="entry name" value="Beta-barrel_TonB_sf"/>
</dbReference>
<dbReference type="NCBIfam" id="TIGR04056">
    <property type="entry name" value="OMP_RagA_SusC"/>
    <property type="match status" value="1"/>
</dbReference>
<evidence type="ECO:0000256" key="1">
    <source>
        <dbReference type="ARBA" id="ARBA00004571"/>
    </source>
</evidence>
<keyword evidence="6 7" id="KW-0998">Cell outer membrane</keyword>
<evidence type="ECO:0000259" key="9">
    <source>
        <dbReference type="Pfam" id="PF07715"/>
    </source>
</evidence>
<dbReference type="InterPro" id="IPR037066">
    <property type="entry name" value="Plug_dom_sf"/>
</dbReference>
<reference evidence="10 11" key="1">
    <citation type="submission" date="2019-08" db="EMBL/GenBank/DDBJ databases">
        <title>Genomes of Antarctic Bizionia species.</title>
        <authorList>
            <person name="Bowman J.P."/>
        </authorList>
    </citation>
    <scope>NUCLEOTIDE SEQUENCE [LARGE SCALE GENOMIC DNA]</scope>
    <source>
        <strain evidence="10 11">HFD</strain>
    </source>
</reference>
<keyword evidence="5 7" id="KW-0472">Membrane</keyword>
<dbReference type="InterPro" id="IPR023997">
    <property type="entry name" value="TonB-dep_OMP_SusC/RagA_CS"/>
</dbReference>
<evidence type="ECO:0000256" key="7">
    <source>
        <dbReference type="PROSITE-ProRule" id="PRU01360"/>
    </source>
</evidence>
<evidence type="ECO:0000256" key="5">
    <source>
        <dbReference type="ARBA" id="ARBA00023136"/>
    </source>
</evidence>
<dbReference type="SUPFAM" id="SSF49464">
    <property type="entry name" value="Carboxypeptidase regulatory domain-like"/>
    <property type="match status" value="1"/>
</dbReference>
<feature type="domain" description="TonB-dependent receptor plug" evidence="9">
    <location>
        <begin position="226"/>
        <end position="346"/>
    </location>
</feature>
<dbReference type="InterPro" id="IPR012910">
    <property type="entry name" value="Plug_dom"/>
</dbReference>
<dbReference type="Gene3D" id="2.40.170.20">
    <property type="entry name" value="TonB-dependent receptor, beta-barrel domain"/>
    <property type="match status" value="1"/>
</dbReference>
<dbReference type="InterPro" id="IPR039426">
    <property type="entry name" value="TonB-dep_rcpt-like"/>
</dbReference>
<dbReference type="GO" id="GO:0009279">
    <property type="term" value="C:cell outer membrane"/>
    <property type="evidence" value="ECO:0007669"/>
    <property type="project" value="UniProtKB-SubCell"/>
</dbReference>
<dbReference type="Pfam" id="PF07715">
    <property type="entry name" value="Plug"/>
    <property type="match status" value="1"/>
</dbReference>
<dbReference type="Gene3D" id="2.60.40.1120">
    <property type="entry name" value="Carboxypeptidase-like, regulatory domain"/>
    <property type="match status" value="1"/>
</dbReference>
<evidence type="ECO:0000256" key="8">
    <source>
        <dbReference type="SAM" id="SignalP"/>
    </source>
</evidence>
<keyword evidence="8" id="KW-0732">Signal</keyword>
<dbReference type="SUPFAM" id="SSF56935">
    <property type="entry name" value="Porins"/>
    <property type="match status" value="1"/>
</dbReference>